<feature type="region of interest" description="Disordered" evidence="1">
    <location>
        <begin position="1"/>
        <end position="36"/>
    </location>
</feature>
<feature type="region of interest" description="Disordered" evidence="1">
    <location>
        <begin position="122"/>
        <end position="174"/>
    </location>
</feature>
<organism evidence="2 3">
    <name type="scientific">Phyllosticta citrichinensis</name>
    <dbReference type="NCBI Taxonomy" id="1130410"/>
    <lineage>
        <taxon>Eukaryota</taxon>
        <taxon>Fungi</taxon>
        <taxon>Dikarya</taxon>
        <taxon>Ascomycota</taxon>
        <taxon>Pezizomycotina</taxon>
        <taxon>Dothideomycetes</taxon>
        <taxon>Dothideomycetes incertae sedis</taxon>
        <taxon>Botryosphaeriales</taxon>
        <taxon>Phyllostictaceae</taxon>
        <taxon>Phyllosticta</taxon>
    </lineage>
</organism>
<feature type="compositionally biased region" description="Low complexity" evidence="1">
    <location>
        <begin position="17"/>
        <end position="27"/>
    </location>
</feature>
<gene>
    <name evidence="2" type="ORF">IWX90DRAFT_31620</name>
</gene>
<keyword evidence="3" id="KW-1185">Reference proteome</keyword>
<feature type="compositionally biased region" description="Basic and acidic residues" evidence="1">
    <location>
        <begin position="1"/>
        <end position="16"/>
    </location>
</feature>
<evidence type="ECO:0000313" key="3">
    <source>
        <dbReference type="Proteomes" id="UP001456524"/>
    </source>
</evidence>
<name>A0ABR1Y7P9_9PEZI</name>
<comment type="caution">
    <text evidence="2">The sequence shown here is derived from an EMBL/GenBank/DDBJ whole genome shotgun (WGS) entry which is preliminary data.</text>
</comment>
<reference evidence="2 3" key="1">
    <citation type="journal article" date="2022" name="G3 (Bethesda)">
        <title>Enemy or ally: a genomic approach to elucidate the lifestyle of Phyllosticta citrichinaensis.</title>
        <authorList>
            <person name="Buijs V.A."/>
            <person name="Groenewald J.Z."/>
            <person name="Haridas S."/>
            <person name="LaButti K.M."/>
            <person name="Lipzen A."/>
            <person name="Martin F.M."/>
            <person name="Barry K."/>
            <person name="Grigoriev I.V."/>
            <person name="Crous P.W."/>
            <person name="Seidl M.F."/>
        </authorList>
    </citation>
    <scope>NUCLEOTIDE SEQUENCE [LARGE SCALE GENOMIC DNA]</scope>
    <source>
        <strain evidence="2 3">CBS 129764</strain>
    </source>
</reference>
<dbReference type="EMBL" id="JBBWUH010000001">
    <property type="protein sequence ID" value="KAK8177793.1"/>
    <property type="molecule type" value="Genomic_DNA"/>
</dbReference>
<dbReference type="Proteomes" id="UP001456524">
    <property type="component" value="Unassembled WGS sequence"/>
</dbReference>
<sequence length="217" mass="23767">MSCTRQPERADTKDAPLDSSLSPTSTTNKTLLFSGRAPTPRCAATRRTVARRHDIDFSSPCTLICLNLTTHSPAYPLQRRARAAPAGRPGTHCPTCPSTWQRAYRSRSQRCAAVVVAGRQASASVKPAGEQAPSRSDQHSLGRSVSASIRPHHDSRHPDIRRASARPLARRQAKKDDLSLSVNLYICQACIYIQTVQQIDTRVHNGGEQAKSRHAGR</sequence>
<proteinExistence type="predicted"/>
<feature type="compositionally biased region" description="Polar residues" evidence="1">
    <location>
        <begin position="133"/>
        <end position="147"/>
    </location>
</feature>
<evidence type="ECO:0000313" key="2">
    <source>
        <dbReference type="EMBL" id="KAK8177793.1"/>
    </source>
</evidence>
<evidence type="ECO:0000256" key="1">
    <source>
        <dbReference type="SAM" id="MobiDB-lite"/>
    </source>
</evidence>
<protein>
    <submittedName>
        <fullName evidence="2">Uncharacterized protein</fullName>
    </submittedName>
</protein>
<accession>A0ABR1Y7P9</accession>